<dbReference type="Proteomes" id="UP000748308">
    <property type="component" value="Unassembled WGS sequence"/>
</dbReference>
<evidence type="ECO:0000256" key="2">
    <source>
        <dbReference type="ARBA" id="ARBA00022448"/>
    </source>
</evidence>
<evidence type="ECO:0000313" key="15">
    <source>
        <dbReference type="EMBL" id="MBM3318808.1"/>
    </source>
</evidence>
<evidence type="ECO:0000256" key="10">
    <source>
        <dbReference type="ARBA" id="ARBA00025198"/>
    </source>
</evidence>
<dbReference type="EMBL" id="VGIY01000495">
    <property type="protein sequence ID" value="MBM3318808.1"/>
    <property type="molecule type" value="Genomic_DNA"/>
</dbReference>
<dbReference type="GO" id="GO:0046961">
    <property type="term" value="F:proton-transporting ATPase activity, rotational mechanism"/>
    <property type="evidence" value="ECO:0007669"/>
    <property type="project" value="TreeGrafter"/>
</dbReference>
<evidence type="ECO:0000256" key="8">
    <source>
        <dbReference type="ARBA" id="ARBA00023136"/>
    </source>
</evidence>
<evidence type="ECO:0000256" key="1">
    <source>
        <dbReference type="ARBA" id="ARBA00005513"/>
    </source>
</evidence>
<proteinExistence type="inferred from homology"/>
<keyword evidence="8 12" id="KW-0472">Membrane</keyword>
<keyword evidence="9 12" id="KW-0066">ATP synthesis</keyword>
<keyword evidence="6 12" id="KW-1133">Transmembrane helix</keyword>
<dbReference type="GO" id="GO:0005886">
    <property type="term" value="C:plasma membrane"/>
    <property type="evidence" value="ECO:0007669"/>
    <property type="project" value="UniProtKB-SubCell"/>
</dbReference>
<evidence type="ECO:0000256" key="14">
    <source>
        <dbReference type="SAM" id="Coils"/>
    </source>
</evidence>
<evidence type="ECO:0000256" key="11">
    <source>
        <dbReference type="ARBA" id="ARBA00037847"/>
    </source>
</evidence>
<evidence type="ECO:0000256" key="12">
    <source>
        <dbReference type="HAMAP-Rule" id="MF_01398"/>
    </source>
</evidence>
<dbReference type="Pfam" id="PF00430">
    <property type="entry name" value="ATP-synt_B"/>
    <property type="match status" value="1"/>
</dbReference>
<dbReference type="InterPro" id="IPR002146">
    <property type="entry name" value="ATP_synth_b/b'su_bac/chlpt"/>
</dbReference>
<protein>
    <recommendedName>
        <fullName evidence="12">ATP synthase subunit b</fullName>
    </recommendedName>
    <alternativeName>
        <fullName evidence="12">ATP synthase F(0) sector subunit b</fullName>
    </alternativeName>
    <alternativeName>
        <fullName evidence="12">ATPase subunit I</fullName>
    </alternativeName>
    <alternativeName>
        <fullName evidence="12">F-type ATPase subunit b</fullName>
        <shortName evidence="12">F-ATPase subunit b</shortName>
    </alternativeName>
</protein>
<dbReference type="HAMAP" id="MF_01398">
    <property type="entry name" value="ATP_synth_b_bprime"/>
    <property type="match status" value="1"/>
</dbReference>
<dbReference type="AlphaFoldDB" id="A0A937XF88"/>
<evidence type="ECO:0000256" key="6">
    <source>
        <dbReference type="ARBA" id="ARBA00022989"/>
    </source>
</evidence>
<feature type="coiled-coil region" evidence="14">
    <location>
        <begin position="32"/>
        <end position="124"/>
    </location>
</feature>
<comment type="function">
    <text evidence="10 12">F(1)F(0) ATP synthase produces ATP from ADP in the presence of a proton or sodium gradient. F-type ATPases consist of two structural domains, F(1) containing the extramembraneous catalytic core and F(0) containing the membrane proton channel, linked together by a central stalk and a peripheral stalk. During catalysis, ATP synthesis in the catalytic domain of F(1) is coupled via a rotary mechanism of the central stalk subunits to proton translocation.</text>
</comment>
<evidence type="ECO:0000256" key="3">
    <source>
        <dbReference type="ARBA" id="ARBA00022547"/>
    </source>
</evidence>
<dbReference type="PANTHER" id="PTHR33445">
    <property type="entry name" value="ATP SYNTHASE SUBUNIT B', CHLOROPLASTIC"/>
    <property type="match status" value="1"/>
</dbReference>
<comment type="similarity">
    <text evidence="1 12 13">Belongs to the ATPase B chain family.</text>
</comment>
<dbReference type="CDD" id="cd06503">
    <property type="entry name" value="ATP-synt_Fo_b"/>
    <property type="match status" value="1"/>
</dbReference>
<evidence type="ECO:0000256" key="5">
    <source>
        <dbReference type="ARBA" id="ARBA00022781"/>
    </source>
</evidence>
<dbReference type="NCBIfam" id="TIGR01144">
    <property type="entry name" value="ATP_synt_b"/>
    <property type="match status" value="1"/>
</dbReference>
<keyword evidence="5 12" id="KW-0375">Hydrogen ion transport</keyword>
<accession>A0A937XF88</accession>
<gene>
    <name evidence="12 15" type="primary">atpF</name>
    <name evidence="15" type="ORF">FJY75_13245</name>
</gene>
<keyword evidence="3 12" id="KW-0138">CF(0)</keyword>
<evidence type="ECO:0000256" key="9">
    <source>
        <dbReference type="ARBA" id="ARBA00023310"/>
    </source>
</evidence>
<dbReference type="GO" id="GO:0012505">
    <property type="term" value="C:endomembrane system"/>
    <property type="evidence" value="ECO:0007669"/>
    <property type="project" value="UniProtKB-SubCell"/>
</dbReference>
<keyword evidence="14" id="KW-0175">Coiled coil</keyword>
<dbReference type="GO" id="GO:0046933">
    <property type="term" value="F:proton-transporting ATP synthase activity, rotational mechanism"/>
    <property type="evidence" value="ECO:0007669"/>
    <property type="project" value="UniProtKB-UniRule"/>
</dbReference>
<organism evidence="15 16">
    <name type="scientific">Eiseniibacteriota bacterium</name>
    <dbReference type="NCBI Taxonomy" id="2212470"/>
    <lineage>
        <taxon>Bacteria</taxon>
        <taxon>Candidatus Eiseniibacteriota</taxon>
    </lineage>
</organism>
<keyword evidence="7 12" id="KW-0406">Ion transport</keyword>
<name>A0A937XF88_UNCEI</name>
<evidence type="ECO:0000256" key="13">
    <source>
        <dbReference type="RuleBase" id="RU003848"/>
    </source>
</evidence>
<dbReference type="PANTHER" id="PTHR33445:SF2">
    <property type="entry name" value="ATP SYNTHASE SUBUNIT B', CHLOROPLASTIC"/>
    <property type="match status" value="1"/>
</dbReference>
<dbReference type="InterPro" id="IPR050059">
    <property type="entry name" value="ATP_synthase_B_chain"/>
</dbReference>
<evidence type="ECO:0000256" key="7">
    <source>
        <dbReference type="ARBA" id="ARBA00023065"/>
    </source>
</evidence>
<dbReference type="GO" id="GO:0045259">
    <property type="term" value="C:proton-transporting ATP synthase complex"/>
    <property type="evidence" value="ECO:0007669"/>
    <property type="project" value="UniProtKB-KW"/>
</dbReference>
<comment type="function">
    <text evidence="12">Component of the F(0) channel, it forms part of the peripheral stalk, linking F(1) to F(0).</text>
</comment>
<comment type="caution">
    <text evidence="15">The sequence shown here is derived from an EMBL/GenBank/DDBJ whole genome shotgun (WGS) entry which is preliminary data.</text>
</comment>
<comment type="subcellular location">
    <subcellularLocation>
        <location evidence="12">Cell membrane</location>
        <topology evidence="12">Single-pass membrane protein</topology>
    </subcellularLocation>
    <subcellularLocation>
        <location evidence="11">Endomembrane system</location>
        <topology evidence="11">Single-pass membrane protein</topology>
    </subcellularLocation>
</comment>
<sequence length="168" mass="19111">MKLIDIQLVVTHIIAFLIVLWLLRRFAWGPVLKMLDARRERISGELDEAAARRAEAEAMCGDYEERLRGIEVEGRDRLRQAVLEGNAAAARIRERAEEERRQRLERTGEELRLLEESASETLRRRTVDLALRAAEKAVASALDETAHRALIERCIREIEVAGDRGAAS</sequence>
<dbReference type="InterPro" id="IPR005864">
    <property type="entry name" value="ATP_synth_F0_bsu_bac"/>
</dbReference>
<feature type="transmembrane region" description="Helical" evidence="12">
    <location>
        <begin position="6"/>
        <end position="23"/>
    </location>
</feature>
<evidence type="ECO:0000313" key="16">
    <source>
        <dbReference type="Proteomes" id="UP000748308"/>
    </source>
</evidence>
<keyword evidence="2 12" id="KW-0813">Transport</keyword>
<keyword evidence="12" id="KW-1003">Cell membrane</keyword>
<reference evidence="15" key="1">
    <citation type="submission" date="2019-03" db="EMBL/GenBank/DDBJ databases">
        <title>Lake Tanganyika Metagenome-Assembled Genomes (MAGs).</title>
        <authorList>
            <person name="Tran P."/>
        </authorList>
    </citation>
    <scope>NUCLEOTIDE SEQUENCE</scope>
    <source>
        <strain evidence="15">M_DeepCast_400m_m2_100</strain>
    </source>
</reference>
<comment type="subunit">
    <text evidence="12">F-type ATPases have 2 components, F(1) - the catalytic core - and F(0) - the membrane proton channel. F(1) has five subunits: alpha(3), beta(3), gamma(1), delta(1), epsilon(1). F(0) has three main subunits: a(1), b(2) and c(10-14). The alpha and beta chains form an alternating ring which encloses part of the gamma chain. F(1) is attached to F(0) by a central stalk formed by the gamma and epsilon chains, while a peripheral stalk is formed by the delta and b chains.</text>
</comment>
<evidence type="ECO:0000256" key="4">
    <source>
        <dbReference type="ARBA" id="ARBA00022692"/>
    </source>
</evidence>
<keyword evidence="4 12" id="KW-0812">Transmembrane</keyword>